<proteinExistence type="predicted"/>
<organism evidence="1 2">
    <name type="scientific">Xylella fastidiosa subsp. multiplex</name>
    <dbReference type="NCBI Taxonomy" id="644357"/>
    <lineage>
        <taxon>Bacteria</taxon>
        <taxon>Pseudomonadati</taxon>
        <taxon>Pseudomonadota</taxon>
        <taxon>Gammaproteobacteria</taxon>
        <taxon>Lysobacterales</taxon>
        <taxon>Lysobacteraceae</taxon>
        <taxon>Xylella</taxon>
    </lineage>
</organism>
<sequence length="76" mass="8561">MYANPTHIRSYPVKVCFNDAERELIFALAQYNRIQPAALVRELALSVATAAIKNDKRQADAALEVSNQALWRPCED</sequence>
<reference evidence="1" key="2">
    <citation type="journal article" date="2020" name="Appl. Environ. Microbiol.">
        <title>Multiple intercontinental introductions associated with the emergence of a plant pathogen in Europe.</title>
        <authorList>
            <person name="Landa B.B."/>
            <person name="Castillo A.I."/>
            <person name="Giampetruzzi A."/>
            <person name="Kahn A."/>
            <person name="Roman-Ecija M."/>
            <person name="Velasco-Amo M.P."/>
            <person name="Navas-Cortes J.A."/>
            <person name="Marco-Noales E."/>
            <person name="Barbe S."/>
            <person name="Moralejo E."/>
            <person name="Coletta-Filho H.D."/>
            <person name="Saldarelli P."/>
            <person name="Saponari M."/>
            <person name="Almeida R.P.P."/>
        </authorList>
    </citation>
    <scope>NUCLEOTIDE SEQUENCE</scope>
    <source>
        <strain evidence="1">XYL1981</strain>
    </source>
</reference>
<evidence type="ECO:0000313" key="1">
    <source>
        <dbReference type="EMBL" id="MRU23378.1"/>
    </source>
</evidence>
<reference evidence="1" key="1">
    <citation type="submission" date="2019-05" db="EMBL/GenBank/DDBJ databases">
        <authorList>
            <person name="Castillo A."/>
            <person name="Giampetruzzi A."/>
            <person name="Landa B."/>
            <person name="Saponari M."/>
            <person name="Almeida R.P.P."/>
            <person name="Moralejo E."/>
            <person name="Marco-Noales E."/>
            <person name="Velasco-Amo M.P."/>
            <person name="Roman-Ecija M."/>
            <person name="Navarro I."/>
            <person name="Monterde A."/>
            <person name="Barbe S."/>
        </authorList>
    </citation>
    <scope>NUCLEOTIDE SEQUENCE</scope>
    <source>
        <strain evidence="1">XYL1981</strain>
    </source>
</reference>
<accession>A0A9Q4MHA3</accession>
<evidence type="ECO:0000313" key="2">
    <source>
        <dbReference type="Proteomes" id="UP000474061"/>
    </source>
</evidence>
<protein>
    <submittedName>
        <fullName evidence="1">Uncharacterized protein</fullName>
    </submittedName>
</protein>
<name>A0A9Q4MHA3_XYLFS</name>
<dbReference type="EMBL" id="VDCJ01000337">
    <property type="protein sequence ID" value="MRU23378.1"/>
    <property type="molecule type" value="Genomic_DNA"/>
</dbReference>
<comment type="caution">
    <text evidence="1">The sequence shown here is derived from an EMBL/GenBank/DDBJ whole genome shotgun (WGS) entry which is preliminary data.</text>
</comment>
<dbReference type="Proteomes" id="UP000474061">
    <property type="component" value="Unassembled WGS sequence"/>
</dbReference>
<gene>
    <name evidence="1" type="ORF">FG476_04615</name>
</gene>
<dbReference type="AlphaFoldDB" id="A0A9Q4MHA3"/>